<accession>A0A834MQW2</accession>
<dbReference type="EMBL" id="JACSEA010000022">
    <property type="protein sequence ID" value="KAF7380314.1"/>
    <property type="molecule type" value="Genomic_DNA"/>
</dbReference>
<keyword evidence="2" id="KW-1185">Reference proteome</keyword>
<proteinExistence type="predicted"/>
<dbReference type="AlphaFoldDB" id="A0A834MQW2"/>
<sequence length="100" mass="11649">MSEVYMDVFFDYELESNNNSETDNDVSYVDPERKLEALLKTNESKNVGFSSGRSEFMLQVNAKSVIKLGNLMVLYNFSMTIVLQLTTERCLEVDLFWRRT</sequence>
<protein>
    <submittedName>
        <fullName evidence="1">Uncharacterized protein</fullName>
    </submittedName>
</protein>
<reference evidence="1" key="1">
    <citation type="journal article" date="2020" name="G3 (Bethesda)">
        <title>High-Quality Assemblies for Three Invasive Social Wasps from the &lt;i&gt;Vespula&lt;/i&gt; Genus.</title>
        <authorList>
            <person name="Harrop T.W.R."/>
            <person name="Guhlin J."/>
            <person name="McLaughlin G.M."/>
            <person name="Permina E."/>
            <person name="Stockwell P."/>
            <person name="Gilligan J."/>
            <person name="Le Lec M.F."/>
            <person name="Gruber M.A.M."/>
            <person name="Quinn O."/>
            <person name="Lovegrove M."/>
            <person name="Duncan E.J."/>
            <person name="Remnant E.J."/>
            <person name="Van Eeckhoven J."/>
            <person name="Graham B."/>
            <person name="Knapp R.A."/>
            <person name="Langford K.W."/>
            <person name="Kronenberg Z."/>
            <person name="Press M.O."/>
            <person name="Eacker S.M."/>
            <person name="Wilson-Rankin E.E."/>
            <person name="Purcell J."/>
            <person name="Lester P.J."/>
            <person name="Dearden P.K."/>
        </authorList>
    </citation>
    <scope>NUCLEOTIDE SEQUENCE</scope>
    <source>
        <strain evidence="1">Marl-1</strain>
    </source>
</reference>
<organism evidence="1 2">
    <name type="scientific">Vespula vulgaris</name>
    <name type="common">Yellow jacket</name>
    <name type="synonym">Wasp</name>
    <dbReference type="NCBI Taxonomy" id="7454"/>
    <lineage>
        <taxon>Eukaryota</taxon>
        <taxon>Metazoa</taxon>
        <taxon>Ecdysozoa</taxon>
        <taxon>Arthropoda</taxon>
        <taxon>Hexapoda</taxon>
        <taxon>Insecta</taxon>
        <taxon>Pterygota</taxon>
        <taxon>Neoptera</taxon>
        <taxon>Endopterygota</taxon>
        <taxon>Hymenoptera</taxon>
        <taxon>Apocrita</taxon>
        <taxon>Aculeata</taxon>
        <taxon>Vespoidea</taxon>
        <taxon>Vespidae</taxon>
        <taxon>Vespinae</taxon>
        <taxon>Vespula</taxon>
    </lineage>
</organism>
<evidence type="ECO:0000313" key="2">
    <source>
        <dbReference type="Proteomes" id="UP000614350"/>
    </source>
</evidence>
<comment type="caution">
    <text evidence="1">The sequence shown here is derived from an EMBL/GenBank/DDBJ whole genome shotgun (WGS) entry which is preliminary data.</text>
</comment>
<name>A0A834MQW2_VESVU</name>
<evidence type="ECO:0000313" key="1">
    <source>
        <dbReference type="EMBL" id="KAF7380314.1"/>
    </source>
</evidence>
<gene>
    <name evidence="1" type="ORF">HZH66_014669</name>
</gene>
<dbReference type="Proteomes" id="UP000614350">
    <property type="component" value="Unassembled WGS sequence"/>
</dbReference>